<keyword evidence="3" id="KW-1185">Reference proteome</keyword>
<dbReference type="AlphaFoldDB" id="A0AAF0WQ90"/>
<proteinExistence type="predicted"/>
<feature type="signal peptide" evidence="1">
    <location>
        <begin position="1"/>
        <end position="19"/>
    </location>
</feature>
<protein>
    <recommendedName>
        <fullName evidence="4">Knottin scorpion toxin-like domain-containing protein</fullName>
    </recommendedName>
</protein>
<reference evidence="2" key="1">
    <citation type="journal article" date="2016" name="Nat. Genet.">
        <title>A high-quality carrot genome assembly provides new insights into carotenoid accumulation and asterid genome evolution.</title>
        <authorList>
            <person name="Iorizzo M."/>
            <person name="Ellison S."/>
            <person name="Senalik D."/>
            <person name="Zeng P."/>
            <person name="Satapoomin P."/>
            <person name="Huang J."/>
            <person name="Bowman M."/>
            <person name="Iovene M."/>
            <person name="Sanseverino W."/>
            <person name="Cavagnaro P."/>
            <person name="Yildiz M."/>
            <person name="Macko-Podgorni A."/>
            <person name="Moranska E."/>
            <person name="Grzebelus E."/>
            <person name="Grzebelus D."/>
            <person name="Ashrafi H."/>
            <person name="Zheng Z."/>
            <person name="Cheng S."/>
            <person name="Spooner D."/>
            <person name="Van Deynze A."/>
            <person name="Simon P."/>
        </authorList>
    </citation>
    <scope>NUCLEOTIDE SEQUENCE</scope>
    <source>
        <tissue evidence="2">Leaf</tissue>
    </source>
</reference>
<reference evidence="2" key="2">
    <citation type="submission" date="2022-03" db="EMBL/GenBank/DDBJ databases">
        <title>Draft title - Genomic analysis of global carrot germplasm unveils the trajectory of domestication and the origin of high carotenoid orange carrot.</title>
        <authorList>
            <person name="Iorizzo M."/>
            <person name="Ellison S."/>
            <person name="Senalik D."/>
            <person name="Macko-Podgorni A."/>
            <person name="Grzebelus D."/>
            <person name="Bostan H."/>
            <person name="Rolling W."/>
            <person name="Curaba J."/>
            <person name="Simon P."/>
        </authorList>
    </citation>
    <scope>NUCLEOTIDE SEQUENCE</scope>
    <source>
        <tissue evidence="2">Leaf</tissue>
    </source>
</reference>
<gene>
    <name evidence="2" type="ORF">DCAR_0311415</name>
</gene>
<evidence type="ECO:0008006" key="4">
    <source>
        <dbReference type="Google" id="ProtNLM"/>
    </source>
</evidence>
<accession>A0AAF0WQ90</accession>
<keyword evidence="1" id="KW-0732">Signal</keyword>
<evidence type="ECO:0000313" key="2">
    <source>
        <dbReference type="EMBL" id="WOG92155.1"/>
    </source>
</evidence>
<evidence type="ECO:0000256" key="1">
    <source>
        <dbReference type="SAM" id="SignalP"/>
    </source>
</evidence>
<organism evidence="2 3">
    <name type="scientific">Daucus carota subsp. sativus</name>
    <name type="common">Carrot</name>
    <dbReference type="NCBI Taxonomy" id="79200"/>
    <lineage>
        <taxon>Eukaryota</taxon>
        <taxon>Viridiplantae</taxon>
        <taxon>Streptophyta</taxon>
        <taxon>Embryophyta</taxon>
        <taxon>Tracheophyta</taxon>
        <taxon>Spermatophyta</taxon>
        <taxon>Magnoliopsida</taxon>
        <taxon>eudicotyledons</taxon>
        <taxon>Gunneridae</taxon>
        <taxon>Pentapetalae</taxon>
        <taxon>asterids</taxon>
        <taxon>campanulids</taxon>
        <taxon>Apiales</taxon>
        <taxon>Apiaceae</taxon>
        <taxon>Apioideae</taxon>
        <taxon>Scandiceae</taxon>
        <taxon>Daucinae</taxon>
        <taxon>Daucus</taxon>
        <taxon>Daucus sect. Daucus</taxon>
    </lineage>
</organism>
<evidence type="ECO:0000313" key="3">
    <source>
        <dbReference type="Proteomes" id="UP000077755"/>
    </source>
</evidence>
<feature type="chain" id="PRO_5042212690" description="Knottin scorpion toxin-like domain-containing protein" evidence="1">
    <location>
        <begin position="20"/>
        <end position="79"/>
    </location>
</feature>
<dbReference type="EMBL" id="CP093345">
    <property type="protein sequence ID" value="WOG92155.1"/>
    <property type="molecule type" value="Genomic_DNA"/>
</dbReference>
<dbReference type="Proteomes" id="UP000077755">
    <property type="component" value="Chromosome 3"/>
</dbReference>
<sequence length="79" mass="8745">MAFTKYIIVFMILLPFIAAIPIPEPPTPSSPLDAVPGNCNRPCGLLYTSGDCNRDCIIKQRQRGGACQMYDKILYCCCN</sequence>
<name>A0AAF0WQ90_DAUCS</name>